<comment type="caution">
    <text evidence="2">The sequence shown here is derived from an EMBL/GenBank/DDBJ whole genome shotgun (WGS) entry which is preliminary data.</text>
</comment>
<proteinExistence type="predicted"/>
<feature type="coiled-coil region" evidence="1">
    <location>
        <begin position="8"/>
        <end position="49"/>
    </location>
</feature>
<organism evidence="2">
    <name type="scientific">marine sediment metagenome</name>
    <dbReference type="NCBI Taxonomy" id="412755"/>
    <lineage>
        <taxon>unclassified sequences</taxon>
        <taxon>metagenomes</taxon>
        <taxon>ecological metagenomes</taxon>
    </lineage>
</organism>
<evidence type="ECO:0000256" key="1">
    <source>
        <dbReference type="SAM" id="Coils"/>
    </source>
</evidence>
<sequence>MPALDKLLENSIDALNKLTVRLEEKERKMVAVEEAAKKVGEEIERQKAEPTLWG</sequence>
<gene>
    <name evidence="2" type="ORF">LCGC14_1365220</name>
</gene>
<keyword evidence="1" id="KW-0175">Coiled coil</keyword>
<name>A0A0F9N926_9ZZZZ</name>
<reference evidence="2" key="1">
    <citation type="journal article" date="2015" name="Nature">
        <title>Complex archaea that bridge the gap between prokaryotes and eukaryotes.</title>
        <authorList>
            <person name="Spang A."/>
            <person name="Saw J.H."/>
            <person name="Jorgensen S.L."/>
            <person name="Zaremba-Niedzwiedzka K."/>
            <person name="Martijn J."/>
            <person name="Lind A.E."/>
            <person name="van Eijk R."/>
            <person name="Schleper C."/>
            <person name="Guy L."/>
            <person name="Ettema T.J."/>
        </authorList>
    </citation>
    <scope>NUCLEOTIDE SEQUENCE</scope>
</reference>
<evidence type="ECO:0000313" key="2">
    <source>
        <dbReference type="EMBL" id="KKM77912.1"/>
    </source>
</evidence>
<dbReference type="AlphaFoldDB" id="A0A0F9N926"/>
<accession>A0A0F9N926</accession>
<dbReference type="EMBL" id="LAZR01008572">
    <property type="protein sequence ID" value="KKM77912.1"/>
    <property type="molecule type" value="Genomic_DNA"/>
</dbReference>
<protein>
    <submittedName>
        <fullName evidence="2">Uncharacterized protein</fullName>
    </submittedName>
</protein>